<comment type="caution">
    <text evidence="1">The sequence shown here is derived from an EMBL/GenBank/DDBJ whole genome shotgun (WGS) entry which is preliminary data.</text>
</comment>
<sequence>MLLSVLKSQKGQAIQSLIASESANREQLDQLHHVNHNLIRQFSVV</sequence>
<dbReference type="EMBL" id="JAAAWO010000008">
    <property type="protein sequence ID" value="NDW16131.1"/>
    <property type="molecule type" value="Genomic_DNA"/>
</dbReference>
<keyword evidence="2" id="KW-1185">Reference proteome</keyword>
<accession>A0A6N9TG73</accession>
<organism evidence="1 2">
    <name type="scientific">Alteromonas genovensis</name>
    <dbReference type="NCBI Taxonomy" id="471225"/>
    <lineage>
        <taxon>Bacteria</taxon>
        <taxon>Pseudomonadati</taxon>
        <taxon>Pseudomonadota</taxon>
        <taxon>Gammaproteobacteria</taxon>
        <taxon>Alteromonadales</taxon>
        <taxon>Alteromonadaceae</taxon>
        <taxon>Alteromonas/Salinimonas group</taxon>
        <taxon>Alteromonas</taxon>
    </lineage>
</organism>
<reference evidence="1 2" key="1">
    <citation type="submission" date="2020-01" db="EMBL/GenBank/DDBJ databases">
        <title>Genomes of bacteria type strains.</title>
        <authorList>
            <person name="Chen J."/>
            <person name="Zhu S."/>
            <person name="Yang J."/>
        </authorList>
    </citation>
    <scope>NUCLEOTIDE SEQUENCE [LARGE SCALE GENOMIC DNA]</scope>
    <source>
        <strain evidence="1 2">LMG 24078</strain>
    </source>
</reference>
<protein>
    <submittedName>
        <fullName evidence="1">Uncharacterized protein</fullName>
    </submittedName>
</protein>
<dbReference type="AlphaFoldDB" id="A0A6N9TG73"/>
<dbReference type="Gene3D" id="4.10.860.20">
    <property type="entry name" value="Rabenosyn, Rab binding domain"/>
    <property type="match status" value="1"/>
</dbReference>
<name>A0A6N9TG73_9ALTE</name>
<gene>
    <name evidence="1" type="ORF">GTQ48_11430</name>
</gene>
<dbReference type="Proteomes" id="UP000471381">
    <property type="component" value="Unassembled WGS sequence"/>
</dbReference>
<evidence type="ECO:0000313" key="1">
    <source>
        <dbReference type="EMBL" id="NDW16131.1"/>
    </source>
</evidence>
<evidence type="ECO:0000313" key="2">
    <source>
        <dbReference type="Proteomes" id="UP000471381"/>
    </source>
</evidence>
<proteinExistence type="predicted"/>